<dbReference type="InterPro" id="IPR036028">
    <property type="entry name" value="SH3-like_dom_sf"/>
</dbReference>
<evidence type="ECO:0000313" key="10">
    <source>
        <dbReference type="Proteomes" id="UP000049979"/>
    </source>
</evidence>
<sequence length="399" mass="41979">MKRKTLLKLTACGLVGALTIGNFTVAAYAAPTAGVASLASDIATTSSAPTAGFSLALSEVAEKVEDEATVASAQPEVKEVEAPVVKSEYEDKAVAVVDDYVNVRKKPTTDSKAVGKLYKNNVGTVIGEKDGWYKIKSGSVTGYVKSEFVSIGDEKKLKKAGRRVALVETETLKVRKGASQKAEVITLVPEGDDLTVLDESKDGWAKVSVDEGKGYVSTDYVTLSTEYTYAESAAEEKARLQKEKEEREAADRAAQKAESASQTTSSGSSQSQSSDSSVQDSSSASSTGSAVASYAGQFVGNPYVYGGTSLTNGTDCSGFVMSVYAHFGVSLPHSSSALRSVGYGVSTSNMQPGDIVCYSGHVAIYVGNNTIVHASNARDGIKYTSPANYRTILAVRRIF</sequence>
<keyword evidence="4" id="KW-0788">Thiol protease</keyword>
<evidence type="ECO:0000256" key="4">
    <source>
        <dbReference type="ARBA" id="ARBA00022807"/>
    </source>
</evidence>
<feature type="compositionally biased region" description="Low complexity" evidence="5">
    <location>
        <begin position="256"/>
        <end position="286"/>
    </location>
</feature>
<dbReference type="InterPro" id="IPR003646">
    <property type="entry name" value="SH3-like_bac-type"/>
</dbReference>
<feature type="signal peptide" evidence="6">
    <location>
        <begin position="1"/>
        <end position="29"/>
    </location>
</feature>
<feature type="domain" description="SH3b" evidence="7">
    <location>
        <begin position="90"/>
        <end position="153"/>
    </location>
</feature>
<dbReference type="InterPro" id="IPR038765">
    <property type="entry name" value="Papain-like_cys_pep_sf"/>
</dbReference>
<dbReference type="SUPFAM" id="SSF54001">
    <property type="entry name" value="Cysteine proteinases"/>
    <property type="match status" value="1"/>
</dbReference>
<dbReference type="RefSeq" id="WP_055066976.1">
    <property type="nucleotide sequence ID" value="NZ_CP173697.1"/>
</dbReference>
<dbReference type="SUPFAM" id="SSF50044">
    <property type="entry name" value="SH3-domain"/>
    <property type="match status" value="1"/>
</dbReference>
<reference evidence="10" key="1">
    <citation type="submission" date="2015-05" db="EMBL/GenBank/DDBJ databases">
        <authorList>
            <consortium name="Pathogen Informatics"/>
        </authorList>
    </citation>
    <scope>NUCLEOTIDE SEQUENCE [LARGE SCALE GENOMIC DNA]</scope>
    <source>
        <strain evidence="10">M72</strain>
    </source>
</reference>
<dbReference type="InterPro" id="IPR000064">
    <property type="entry name" value="NLP_P60_dom"/>
</dbReference>
<feature type="domain" description="NlpC/P60" evidence="8">
    <location>
        <begin position="285"/>
        <end position="399"/>
    </location>
</feature>
<evidence type="ECO:0000313" key="9">
    <source>
        <dbReference type="EMBL" id="CRL33408.1"/>
    </source>
</evidence>
<keyword evidence="2" id="KW-0645">Protease</keyword>
<evidence type="ECO:0000256" key="2">
    <source>
        <dbReference type="ARBA" id="ARBA00022670"/>
    </source>
</evidence>
<dbReference type="PANTHER" id="PTHR47053">
    <property type="entry name" value="MUREIN DD-ENDOPEPTIDASE MEPH-RELATED"/>
    <property type="match status" value="1"/>
</dbReference>
<evidence type="ECO:0000256" key="5">
    <source>
        <dbReference type="SAM" id="MobiDB-lite"/>
    </source>
</evidence>
<dbReference type="PANTHER" id="PTHR47053:SF1">
    <property type="entry name" value="MUREIN DD-ENDOPEPTIDASE MEPH-RELATED"/>
    <property type="match status" value="1"/>
</dbReference>
<keyword evidence="3" id="KW-0378">Hydrolase</keyword>
<dbReference type="AlphaFoldDB" id="A0A0M6WBZ5"/>
<feature type="domain" description="SH3b" evidence="7">
    <location>
        <begin position="159"/>
        <end position="225"/>
    </location>
</feature>
<dbReference type="OrthoDB" id="9808890at2"/>
<evidence type="ECO:0000256" key="1">
    <source>
        <dbReference type="ARBA" id="ARBA00007074"/>
    </source>
</evidence>
<keyword evidence="6" id="KW-0732">Signal</keyword>
<dbReference type="Pfam" id="PF00877">
    <property type="entry name" value="NLPC_P60"/>
    <property type="match status" value="1"/>
</dbReference>
<keyword evidence="10" id="KW-1185">Reference proteome</keyword>
<feature type="compositionally biased region" description="Basic and acidic residues" evidence="5">
    <location>
        <begin position="238"/>
        <end position="255"/>
    </location>
</feature>
<dbReference type="Gene3D" id="2.30.30.40">
    <property type="entry name" value="SH3 Domains"/>
    <property type="match status" value="2"/>
</dbReference>
<evidence type="ECO:0000256" key="3">
    <source>
        <dbReference type="ARBA" id="ARBA00022801"/>
    </source>
</evidence>
<protein>
    <submittedName>
        <fullName evidence="9">NLP/P60 family protein</fullName>
    </submittedName>
</protein>
<proteinExistence type="inferred from homology"/>
<evidence type="ECO:0000259" key="7">
    <source>
        <dbReference type="PROSITE" id="PS51781"/>
    </source>
</evidence>
<evidence type="ECO:0000256" key="6">
    <source>
        <dbReference type="SAM" id="SignalP"/>
    </source>
</evidence>
<accession>A0A0M6WBZ5</accession>
<dbReference type="GO" id="GO:0006508">
    <property type="term" value="P:proteolysis"/>
    <property type="evidence" value="ECO:0007669"/>
    <property type="project" value="UniProtKB-KW"/>
</dbReference>
<dbReference type="EMBL" id="CVRR01000005">
    <property type="protein sequence ID" value="CRL33408.1"/>
    <property type="molecule type" value="Genomic_DNA"/>
</dbReference>
<dbReference type="PROSITE" id="PS51935">
    <property type="entry name" value="NLPC_P60"/>
    <property type="match status" value="1"/>
</dbReference>
<feature type="chain" id="PRO_5005806307" evidence="6">
    <location>
        <begin position="30"/>
        <end position="399"/>
    </location>
</feature>
<name>A0A0M6WBZ5_9FIRM</name>
<feature type="region of interest" description="Disordered" evidence="5">
    <location>
        <begin position="238"/>
        <end position="286"/>
    </location>
</feature>
<comment type="similarity">
    <text evidence="1">Belongs to the peptidase C40 family.</text>
</comment>
<dbReference type="Gene3D" id="3.90.1720.10">
    <property type="entry name" value="endopeptidase domain like (from Nostoc punctiforme)"/>
    <property type="match status" value="1"/>
</dbReference>
<gene>
    <name evidence="9" type="ORF">M72_01981</name>
</gene>
<dbReference type="GO" id="GO:0008234">
    <property type="term" value="F:cysteine-type peptidase activity"/>
    <property type="evidence" value="ECO:0007669"/>
    <property type="project" value="UniProtKB-KW"/>
</dbReference>
<evidence type="ECO:0000259" key="8">
    <source>
        <dbReference type="PROSITE" id="PS51935"/>
    </source>
</evidence>
<organism evidence="9 10">
    <name type="scientific">Roseburia faecis</name>
    <dbReference type="NCBI Taxonomy" id="301302"/>
    <lineage>
        <taxon>Bacteria</taxon>
        <taxon>Bacillati</taxon>
        <taxon>Bacillota</taxon>
        <taxon>Clostridia</taxon>
        <taxon>Lachnospirales</taxon>
        <taxon>Lachnospiraceae</taxon>
        <taxon>Roseburia</taxon>
    </lineage>
</organism>
<dbReference type="SMART" id="SM00287">
    <property type="entry name" value="SH3b"/>
    <property type="match status" value="2"/>
</dbReference>
<dbReference type="Pfam" id="PF08239">
    <property type="entry name" value="SH3_3"/>
    <property type="match status" value="2"/>
</dbReference>
<dbReference type="STRING" id="301302.ERS852420_01459"/>
<dbReference type="InterPro" id="IPR051202">
    <property type="entry name" value="Peptidase_C40"/>
</dbReference>
<dbReference type="Proteomes" id="UP000049979">
    <property type="component" value="Unassembled WGS sequence"/>
</dbReference>
<dbReference type="PROSITE" id="PS51781">
    <property type="entry name" value="SH3B"/>
    <property type="match status" value="2"/>
</dbReference>